<evidence type="ECO:0000256" key="1">
    <source>
        <dbReference type="SAM" id="SignalP"/>
    </source>
</evidence>
<comment type="caution">
    <text evidence="2">The sequence shown here is derived from an EMBL/GenBank/DDBJ whole genome shotgun (WGS) entry which is preliminary data.</text>
</comment>
<feature type="chain" id="PRO_5035258360" evidence="1">
    <location>
        <begin position="23"/>
        <end position="112"/>
    </location>
</feature>
<feature type="signal peptide" evidence="1">
    <location>
        <begin position="1"/>
        <end position="22"/>
    </location>
</feature>
<organism evidence="2 3">
    <name type="scientific">Homarus americanus</name>
    <name type="common">American lobster</name>
    <dbReference type="NCBI Taxonomy" id="6706"/>
    <lineage>
        <taxon>Eukaryota</taxon>
        <taxon>Metazoa</taxon>
        <taxon>Ecdysozoa</taxon>
        <taxon>Arthropoda</taxon>
        <taxon>Crustacea</taxon>
        <taxon>Multicrustacea</taxon>
        <taxon>Malacostraca</taxon>
        <taxon>Eumalacostraca</taxon>
        <taxon>Eucarida</taxon>
        <taxon>Decapoda</taxon>
        <taxon>Pleocyemata</taxon>
        <taxon>Astacidea</taxon>
        <taxon>Nephropoidea</taxon>
        <taxon>Nephropidae</taxon>
        <taxon>Homarus</taxon>
    </lineage>
</organism>
<name>A0A8J5JLP9_HOMAM</name>
<evidence type="ECO:0000313" key="3">
    <source>
        <dbReference type="Proteomes" id="UP000747542"/>
    </source>
</evidence>
<dbReference type="EMBL" id="JAHLQT010035566">
    <property type="protein sequence ID" value="KAG7158306.1"/>
    <property type="molecule type" value="Genomic_DNA"/>
</dbReference>
<dbReference type="AlphaFoldDB" id="A0A8J5JLP9"/>
<keyword evidence="3" id="KW-1185">Reference proteome</keyword>
<dbReference type="Proteomes" id="UP000747542">
    <property type="component" value="Unassembled WGS sequence"/>
</dbReference>
<gene>
    <name evidence="2" type="ORF">Hamer_G008954</name>
</gene>
<accession>A0A8J5JLP9</accession>
<keyword evidence="1" id="KW-0732">Signal</keyword>
<reference evidence="2" key="1">
    <citation type="journal article" date="2021" name="Sci. Adv.">
        <title>The American lobster genome reveals insights on longevity, neural, and immune adaptations.</title>
        <authorList>
            <person name="Polinski J.M."/>
            <person name="Zimin A.V."/>
            <person name="Clark K.F."/>
            <person name="Kohn A.B."/>
            <person name="Sadowski N."/>
            <person name="Timp W."/>
            <person name="Ptitsyn A."/>
            <person name="Khanna P."/>
            <person name="Romanova D.Y."/>
            <person name="Williams P."/>
            <person name="Greenwood S.J."/>
            <person name="Moroz L.L."/>
            <person name="Walt D.R."/>
            <person name="Bodnar A.G."/>
        </authorList>
    </citation>
    <scope>NUCLEOTIDE SEQUENCE</scope>
    <source>
        <strain evidence="2">GMGI-L3</strain>
    </source>
</reference>
<sequence>MSRGRWWGTLVVVAWVTAAMTADISTRVIAAPPNTSESSDDGVGDGRLRQISLDCNSPSCCGYTKSSVGCRFQGRRCRCPFVIPRPVPFTPYDIYHHLRRQRPTYQDDQDRR</sequence>
<protein>
    <submittedName>
        <fullName evidence="2">Uncharacterized protein</fullName>
    </submittedName>
</protein>
<evidence type="ECO:0000313" key="2">
    <source>
        <dbReference type="EMBL" id="KAG7158306.1"/>
    </source>
</evidence>
<proteinExistence type="predicted"/>